<dbReference type="Gene3D" id="1.10.640.10">
    <property type="entry name" value="Haem peroxidase domain superfamily, animal type"/>
    <property type="match status" value="1"/>
</dbReference>
<dbReference type="InterPro" id="IPR019791">
    <property type="entry name" value="Haem_peroxidase_animal"/>
</dbReference>
<proteinExistence type="predicted"/>
<keyword evidence="5" id="KW-1185">Reference proteome</keyword>
<dbReference type="Pfam" id="PF04122">
    <property type="entry name" value="CW_binding_2"/>
    <property type="match status" value="3"/>
</dbReference>
<evidence type="ECO:0000256" key="3">
    <source>
        <dbReference type="ARBA" id="ARBA00023180"/>
    </source>
</evidence>
<name>A0ABS4XS85_GLUPR</name>
<dbReference type="SUPFAM" id="SSF51120">
    <property type="entry name" value="beta-Roll"/>
    <property type="match status" value="2"/>
</dbReference>
<evidence type="ECO:0000313" key="5">
    <source>
        <dbReference type="Proteomes" id="UP001195422"/>
    </source>
</evidence>
<dbReference type="PROSITE" id="PS00330">
    <property type="entry name" value="HEMOLYSIN_CALCIUM"/>
    <property type="match status" value="1"/>
</dbReference>
<evidence type="ECO:0000313" key="4">
    <source>
        <dbReference type="EMBL" id="MBP2399369.1"/>
    </source>
</evidence>
<dbReference type="CDD" id="cd09821">
    <property type="entry name" value="An_peroxidase_bacterial_2"/>
    <property type="match status" value="1"/>
</dbReference>
<dbReference type="Pfam" id="PF00353">
    <property type="entry name" value="HemolysinCabind"/>
    <property type="match status" value="3"/>
</dbReference>
<dbReference type="InterPro" id="IPR037120">
    <property type="entry name" value="Haem_peroxidase_sf_animal"/>
</dbReference>
<organism evidence="4 5">
    <name type="scientific">Glutamicibacter protophormiae</name>
    <name type="common">Brevibacterium protophormiae</name>
    <dbReference type="NCBI Taxonomy" id="37930"/>
    <lineage>
        <taxon>Bacteria</taxon>
        <taxon>Bacillati</taxon>
        <taxon>Actinomycetota</taxon>
        <taxon>Actinomycetes</taxon>
        <taxon>Micrococcales</taxon>
        <taxon>Micrococcaceae</taxon>
        <taxon>Glutamicibacter</taxon>
    </lineage>
</organism>
<dbReference type="SUPFAM" id="SSF48113">
    <property type="entry name" value="Heme-dependent peroxidases"/>
    <property type="match status" value="1"/>
</dbReference>
<dbReference type="Gene3D" id="2.60.40.2700">
    <property type="match status" value="1"/>
</dbReference>
<dbReference type="PRINTS" id="PR00313">
    <property type="entry name" value="CABNDNGRPT"/>
</dbReference>
<dbReference type="InterPro" id="IPR018511">
    <property type="entry name" value="Hemolysin-typ_Ca-bd_CS"/>
</dbReference>
<dbReference type="InterPro" id="IPR007253">
    <property type="entry name" value="Cell_wall-bd_2"/>
</dbReference>
<evidence type="ECO:0000256" key="2">
    <source>
        <dbReference type="ARBA" id="ARBA00022525"/>
    </source>
</evidence>
<protein>
    <submittedName>
        <fullName evidence="4">Cell wall-binding protein/Ca2+-binding RTX toxin-like protein</fullName>
    </submittedName>
</protein>
<keyword evidence="3" id="KW-0325">Glycoprotein</keyword>
<dbReference type="InterPro" id="IPR011049">
    <property type="entry name" value="Serralysin-like_metalloprot_C"/>
</dbReference>
<sequence length="1836" mass="194594">MTVSVGPFNFGELNVPHRRSLPEITGKKAGAMFAAATLAITGAMLVAPASVAAPPPGQDFNVSQGDLEFIIKQIEISEAHAEDSLADSNSSPLCKSTSTFDIPSQTHFDLDGDPCVGSPLLPFGLRTVDGRWNNLMPGQNGYGTAQEVFPRLLEADYKEAETTPPFAPGNPSDQPGPGTSYAQTDGFVYDSEPRTISNLIVDQTVSNPAAGAVSDRVDGAGLEQGGQAIRLFGSGSVATSAAISAANFPADVDTVVVARVNHYADALTVSAIARKANAPVLLINTNSIPAVAAEELTRLSPEKIIIAGGPSAISATVEAQLATFAPSGVSRIFGSTSANTAVEISKYAHPDPDANPVATVYISTGSSFQDALAVAAPAARDNSPVLLVGRDSMTTAVRNEIARLTPDKVVILGGTSAVSTAVENQLKASWTTERIGGAGSIETAVRISEAHFQPPVPVAYLTTNSNYPDALSIASVAGAKGAPIILVPQNGSLPDLVKAELTRLQPGSIVILGGNTAVNMSLDQLVNPLITSTNFVIPDIATDEGLSASATGLFTIFGQFFDHGLDLVSKGGNGTVVIPLKEDDPLYVPGSQTNFLTLTRATIDTTDGQREHVNRTTPFVDQNQTYGSHASHNAFMREYELNNGSPVPTGRILNGANGGLPTWKDVKDQARNVLGIAMDDFDVLDVPLLVTDPYGGLVRDANGQAQLAFADGMRSGDRANPLSTEGVLTANASFLDDIAHGATPKDPTISNDGVTIPGYDNVALDAHYITGDGRGNENIGLTSVHHVFHSEHNRVQAQVKDELENNMPASLLARYQKDGFWNYGERLMQAARFFTEMQYQHLVFEEFARRIQPSIDPTVLNENSYQPNVNSSISAEFAHAVYRFGHSMLRESIPREHNGVVTEMPLLDAFLNPTAFANGPDGQPMSADDSAGGILKGLANQTANGIDEFVTDTLRNKLLGLPLDLPAINMARARDAGVPPLQKARETFYNESGDSQLAPYESWEDFRLSMKNPESISNFLAAYANHPSVVDATTLEAKRAAGTALAADAAFMSAPAADTGVNDIDLWMGGLAEKPYIFGGMLGSTFNYVFEQQLEDLQNGDRFYYLSRNLGNTLFSSLEANSLSQIVLRNTTADRVPHDVFASPQLTFNLDQPQAELNAAGLTGSAASGWRFTGPEHIVIQDTDAASTIRGGLGDDSIWGKGGNDRIEGDDGVDALMGGDGDDILNDLFGDGDRLQGEAGNDVMNPGPGVADLTFGGSGRDYMLGGQDRVTAHGGLGNDFLIGSTGPDVLYGDEGNDWLEGLGGADLVQGDMGNTMFNDPNLYHGGHDVLIGNGGNNDLDAEGGDDIMVAGPGTDRYSGVLGFDWVTHKNHTTPVNADMGFIVGMPQDLTSIRDRFLQTEATSGWRGNDILRGSQGGIDLTFDPAGGQIGYGHQLTQSHLNRIDNLRELLGGGEVPAYARPFLQDDPVSYDGDFNNNILLGGQGSDLIEPRDGRNFVDGDAWLNVRLEYRPEGGAVESRDSMTSFNTRMLNGTINPTELHVVREVMSLENQANNIDTAVFEGIADDYTVTELESNVVKVVNTLEGEEMSNVLRNIERIQFNDKAVCLPLGSTANCGQADGEVTLNYTQPISEDGTITADASGVTDLDGIDSAFTYSLQSFVEAGTDPFTSAWVTTQTNESGEFTLTDAEVGAPVRIQVTYIDGNGTHEQISSAGTEAVANVNDAPVGAVIAPQTPQVGDNLHITTHMSDADGVESVLEEPGGVYTWQQSTDGENWTDIDGATGDGSNMASFTVTAAQQDHHIRLAIAYTDDQGQDEVAYSNATDLVPSPANPVQAP</sequence>
<dbReference type="EMBL" id="JAGIOJ010000001">
    <property type="protein sequence ID" value="MBP2399369.1"/>
    <property type="molecule type" value="Genomic_DNA"/>
</dbReference>
<dbReference type="PANTHER" id="PTHR11475">
    <property type="entry name" value="OXIDASE/PEROXIDASE"/>
    <property type="match status" value="1"/>
</dbReference>
<reference evidence="4 5" key="1">
    <citation type="submission" date="2021-03" db="EMBL/GenBank/DDBJ databases">
        <title>Sequencing the genomes of 1000 actinobacteria strains.</title>
        <authorList>
            <person name="Klenk H.-P."/>
        </authorList>
    </citation>
    <scope>NUCLEOTIDE SEQUENCE [LARGE SCALE GENOMIC DNA]</scope>
    <source>
        <strain evidence="4 5">DSM 20168</strain>
    </source>
</reference>
<dbReference type="Gene3D" id="2.150.10.10">
    <property type="entry name" value="Serralysin-like metalloprotease, C-terminal"/>
    <property type="match status" value="1"/>
</dbReference>
<dbReference type="RefSeq" id="WP_188947914.1">
    <property type="nucleotide sequence ID" value="NZ_BMPH01000004.1"/>
</dbReference>
<dbReference type="InterPro" id="IPR010255">
    <property type="entry name" value="Haem_peroxidase_sf"/>
</dbReference>
<gene>
    <name evidence="4" type="ORF">JOF39_002450</name>
</gene>
<dbReference type="InterPro" id="IPR001343">
    <property type="entry name" value="Hemolysn_Ca-bd"/>
</dbReference>
<dbReference type="Pfam" id="PF03098">
    <property type="entry name" value="An_peroxidase"/>
    <property type="match status" value="3"/>
</dbReference>
<keyword evidence="2" id="KW-0964">Secreted</keyword>
<dbReference type="Proteomes" id="UP001195422">
    <property type="component" value="Unassembled WGS sequence"/>
</dbReference>
<accession>A0ABS4XS85</accession>
<dbReference type="PANTHER" id="PTHR11475:SF4">
    <property type="entry name" value="CHORION PEROXIDASE"/>
    <property type="match status" value="1"/>
</dbReference>
<evidence type="ECO:0000256" key="1">
    <source>
        <dbReference type="ARBA" id="ARBA00004613"/>
    </source>
</evidence>
<dbReference type="PROSITE" id="PS50292">
    <property type="entry name" value="PEROXIDASE_3"/>
    <property type="match status" value="1"/>
</dbReference>
<comment type="caution">
    <text evidence="4">The sequence shown here is derived from an EMBL/GenBank/DDBJ whole genome shotgun (WGS) entry which is preliminary data.</text>
</comment>
<comment type="subcellular location">
    <subcellularLocation>
        <location evidence="1">Secreted</location>
    </subcellularLocation>
</comment>